<evidence type="ECO:0000313" key="2">
    <source>
        <dbReference type="Proteomes" id="UP000297429"/>
    </source>
</evidence>
<keyword evidence="2" id="KW-1185">Reference proteome</keyword>
<sequence>MKQLLILLNMPFIMSCNGQEKTDCIPIKGKSHIKIENITFYDFSGSKPERTYTFGEDKINEYDKKENLIKESIVLNIKEKDTAIVVNEFFYKNDVLIKNNGFSALRGGAKNKEWNYEYDANNKRKKEIFKAIEDDKEILNKTCFYVDYSYEKNKEIQQIFRYNEDSKTFTFSHRQENTLNKNNKVTEEIYIDNENKIYTKIKFEYNSKNQLVREFKNDIYTDGYEFFYEYNENGDLTKRTGISISDEIKKEIKLITYKYDCNNNWIEKTEENNKISTDRKSTRESKNLIKRTITYY</sequence>
<dbReference type="Proteomes" id="UP000297429">
    <property type="component" value="Unassembled WGS sequence"/>
</dbReference>
<dbReference type="RefSeq" id="WP_134380586.1">
    <property type="nucleotide sequence ID" value="NZ_RCCK01000010.1"/>
</dbReference>
<protein>
    <recommendedName>
        <fullName evidence="3">YD repeat-containing protein</fullName>
    </recommendedName>
</protein>
<gene>
    <name evidence="1" type="ORF">E3V97_14220</name>
</gene>
<dbReference type="PROSITE" id="PS51257">
    <property type="entry name" value="PROKAR_LIPOPROTEIN"/>
    <property type="match status" value="1"/>
</dbReference>
<evidence type="ECO:0008006" key="3">
    <source>
        <dbReference type="Google" id="ProtNLM"/>
    </source>
</evidence>
<name>A0ABY2HQK7_9SPHI</name>
<dbReference type="EMBL" id="SOPX01000002">
    <property type="protein sequence ID" value="TFB31734.1"/>
    <property type="molecule type" value="Genomic_DNA"/>
</dbReference>
<organism evidence="1 2">
    <name type="scientific">Pedobacter alluvionis</name>
    <dbReference type="NCBI Taxonomy" id="475253"/>
    <lineage>
        <taxon>Bacteria</taxon>
        <taxon>Pseudomonadati</taxon>
        <taxon>Bacteroidota</taxon>
        <taxon>Sphingobacteriia</taxon>
        <taxon>Sphingobacteriales</taxon>
        <taxon>Sphingobacteriaceae</taxon>
        <taxon>Pedobacter</taxon>
    </lineage>
</organism>
<reference evidence="1 2" key="1">
    <citation type="submission" date="2019-03" db="EMBL/GenBank/DDBJ databases">
        <authorList>
            <person name="He R.-H."/>
        </authorList>
    </citation>
    <scope>NUCLEOTIDE SEQUENCE [LARGE SCALE GENOMIC DNA]</scope>
    <source>
        <strain evidence="1 2">DSM 19624</strain>
    </source>
</reference>
<proteinExistence type="predicted"/>
<comment type="caution">
    <text evidence="1">The sequence shown here is derived from an EMBL/GenBank/DDBJ whole genome shotgun (WGS) entry which is preliminary data.</text>
</comment>
<accession>A0ABY2HQK7</accession>
<evidence type="ECO:0000313" key="1">
    <source>
        <dbReference type="EMBL" id="TFB31734.1"/>
    </source>
</evidence>